<feature type="transmembrane region" description="Helical" evidence="6">
    <location>
        <begin position="491"/>
        <end position="510"/>
    </location>
</feature>
<comment type="similarity">
    <text evidence="2">Belongs to the amino acid-polyamine-organocation (APC) superfamily. Cationic amino acid transporter (CAT) (TC 2.A.3.3) family.</text>
</comment>
<dbReference type="GeneID" id="120279381"/>
<dbReference type="InterPro" id="IPR029485">
    <property type="entry name" value="CAT_C"/>
</dbReference>
<evidence type="ECO:0000256" key="4">
    <source>
        <dbReference type="ARBA" id="ARBA00022989"/>
    </source>
</evidence>
<keyword evidence="3 6" id="KW-0812">Transmembrane</keyword>
<keyword evidence="5 6" id="KW-0472">Membrane</keyword>
<feature type="domain" description="Cationic amino acid transporter C-terminal" evidence="7">
    <location>
        <begin position="491"/>
        <end position="540"/>
    </location>
</feature>
<dbReference type="PANTHER" id="PTHR43243:SF3">
    <property type="entry name" value="OS04G0543600 PROTEIN"/>
    <property type="match status" value="1"/>
</dbReference>
<feature type="transmembrane region" description="Helical" evidence="6">
    <location>
        <begin position="460"/>
        <end position="479"/>
    </location>
</feature>
<sequence length="573" mass="62554">MSSSSYFSTILHSITKTPHKLKKRMLITWTPDQELNQVRQRSGADMKKKLDWYDLVALGVGGMLGAGVFVTTGHVAHTIAGPSVFVSYIIAGVSALLSSFCYTEFSVEVPVAGGAFSYLRVTFGEFVGYFGGANILMEYVLSNAAVARSFTEYLSCTFGSNNPNSWRIEVNGLPKGYSSLDFTAVALVLILTLCLCHSTKESSVLNLVMTVFHLMFFGFIIVAGFCNGSSKNLVRPKGLAPFGVRGILNGAATVYFSYIGYDTVSTLAEEIKNPSKNLPIGITGSVIIVSVLYCLMSLALSSMMPYNEIMENASFSSAFQNTVGWKWASNVVGAGASLGIVASLLVAMLGQARYLCVIGRARLVPVWLAKVHPFTGTPLNATIFLGICTASIALFTDLEIVLEMISIGTLVVFYLVANALIYRRYVKLSSGNPFPTILFLLILSLTSIGFSLSWKFNGDCLWGLIIFGFASVIVTAIFHRFVPCYHRPSEWSVPLMPWPAACSIFLNVFLMNSLNKKAFQRFGIWSFVVTLFYVLYGVHSTYHAEEEVGLEVDLHDGNSLTAIVQTKLEVQLG</sequence>
<dbReference type="PANTHER" id="PTHR43243">
    <property type="entry name" value="INNER MEMBRANE TRANSPORTER YGJI-RELATED"/>
    <property type="match status" value="1"/>
</dbReference>
<dbReference type="InterPro" id="IPR002293">
    <property type="entry name" value="AA/rel_permease1"/>
</dbReference>
<feature type="transmembrane region" description="Helical" evidence="6">
    <location>
        <begin position="522"/>
        <end position="538"/>
    </location>
</feature>
<dbReference type="GO" id="GO:0015171">
    <property type="term" value="F:amino acid transmembrane transporter activity"/>
    <property type="evidence" value="ECO:0007669"/>
    <property type="project" value="TreeGrafter"/>
</dbReference>
<organism evidence="8 9">
    <name type="scientific">Dioscorea cayennensis subsp. rotundata</name>
    <name type="common">White Guinea yam</name>
    <name type="synonym">Dioscorea rotundata</name>
    <dbReference type="NCBI Taxonomy" id="55577"/>
    <lineage>
        <taxon>Eukaryota</taxon>
        <taxon>Viridiplantae</taxon>
        <taxon>Streptophyta</taxon>
        <taxon>Embryophyta</taxon>
        <taxon>Tracheophyta</taxon>
        <taxon>Spermatophyta</taxon>
        <taxon>Magnoliopsida</taxon>
        <taxon>Liliopsida</taxon>
        <taxon>Dioscoreales</taxon>
        <taxon>Dioscoreaceae</taxon>
        <taxon>Dioscorea</taxon>
    </lineage>
</organism>
<dbReference type="AlphaFoldDB" id="A0AB40CRY0"/>
<feature type="transmembrane region" description="Helical" evidence="6">
    <location>
        <begin position="371"/>
        <end position="394"/>
    </location>
</feature>
<evidence type="ECO:0000256" key="1">
    <source>
        <dbReference type="ARBA" id="ARBA00004141"/>
    </source>
</evidence>
<keyword evidence="4 6" id="KW-1133">Transmembrane helix</keyword>
<protein>
    <submittedName>
        <fullName evidence="9">Cationic amino acid transporter 6, chloroplastic-like</fullName>
    </submittedName>
</protein>
<reference evidence="9" key="1">
    <citation type="submission" date="2025-08" db="UniProtKB">
        <authorList>
            <consortium name="RefSeq"/>
        </authorList>
    </citation>
    <scope>IDENTIFICATION</scope>
</reference>
<gene>
    <name evidence="9" type="primary">LOC120279381</name>
</gene>
<evidence type="ECO:0000256" key="3">
    <source>
        <dbReference type="ARBA" id="ARBA00022692"/>
    </source>
</evidence>
<proteinExistence type="inferred from homology"/>
<evidence type="ECO:0000313" key="9">
    <source>
        <dbReference type="RefSeq" id="XP_039142247.1"/>
    </source>
</evidence>
<dbReference type="Pfam" id="PF13520">
    <property type="entry name" value="AA_permease_2"/>
    <property type="match status" value="1"/>
</dbReference>
<comment type="subcellular location">
    <subcellularLocation>
        <location evidence="1">Membrane</location>
        <topology evidence="1">Multi-pass membrane protein</topology>
    </subcellularLocation>
</comment>
<dbReference type="GO" id="GO:0005886">
    <property type="term" value="C:plasma membrane"/>
    <property type="evidence" value="ECO:0007669"/>
    <property type="project" value="TreeGrafter"/>
</dbReference>
<evidence type="ECO:0000256" key="2">
    <source>
        <dbReference type="ARBA" id="ARBA00008572"/>
    </source>
</evidence>
<feature type="transmembrane region" description="Helical" evidence="6">
    <location>
        <begin position="55"/>
        <end position="79"/>
    </location>
</feature>
<keyword evidence="8" id="KW-1185">Reference proteome</keyword>
<accession>A0AB40CRY0</accession>
<feature type="transmembrane region" description="Helical" evidence="6">
    <location>
        <begin position="85"/>
        <end position="105"/>
    </location>
</feature>
<feature type="transmembrane region" description="Helical" evidence="6">
    <location>
        <begin position="282"/>
        <end position="307"/>
    </location>
</feature>
<dbReference type="Proteomes" id="UP001515500">
    <property type="component" value="Chromosome 16"/>
</dbReference>
<evidence type="ECO:0000256" key="6">
    <source>
        <dbReference type="SAM" id="Phobius"/>
    </source>
</evidence>
<evidence type="ECO:0000256" key="5">
    <source>
        <dbReference type="ARBA" id="ARBA00023136"/>
    </source>
</evidence>
<evidence type="ECO:0000259" key="7">
    <source>
        <dbReference type="Pfam" id="PF13906"/>
    </source>
</evidence>
<feature type="transmembrane region" description="Helical" evidence="6">
    <location>
        <begin position="203"/>
        <end position="222"/>
    </location>
</feature>
<evidence type="ECO:0000313" key="8">
    <source>
        <dbReference type="Proteomes" id="UP001515500"/>
    </source>
</evidence>
<dbReference type="Gene3D" id="1.20.1740.10">
    <property type="entry name" value="Amino acid/polyamine transporter I"/>
    <property type="match status" value="1"/>
</dbReference>
<feature type="transmembrane region" description="Helical" evidence="6">
    <location>
        <begin position="242"/>
        <end position="261"/>
    </location>
</feature>
<dbReference type="RefSeq" id="XP_039142247.1">
    <property type="nucleotide sequence ID" value="XM_039286313.1"/>
</dbReference>
<feature type="transmembrane region" description="Helical" evidence="6">
    <location>
        <begin position="327"/>
        <end position="350"/>
    </location>
</feature>
<dbReference type="Pfam" id="PF13906">
    <property type="entry name" value="AA_permease_C"/>
    <property type="match status" value="1"/>
</dbReference>
<feature type="transmembrane region" description="Helical" evidence="6">
    <location>
        <begin position="176"/>
        <end position="196"/>
    </location>
</feature>
<feature type="transmembrane region" description="Helical" evidence="6">
    <location>
        <begin position="400"/>
        <end position="422"/>
    </location>
</feature>
<feature type="transmembrane region" description="Helical" evidence="6">
    <location>
        <begin position="434"/>
        <end position="454"/>
    </location>
</feature>
<feature type="transmembrane region" description="Helical" evidence="6">
    <location>
        <begin position="117"/>
        <end position="137"/>
    </location>
</feature>
<name>A0AB40CRY0_DIOCR</name>